<dbReference type="EMBL" id="SRPW01000619">
    <property type="protein sequence ID" value="KAG6013273.1"/>
    <property type="molecule type" value="Genomic_DNA"/>
</dbReference>
<evidence type="ECO:0000256" key="1">
    <source>
        <dbReference type="SAM" id="MobiDB-lite"/>
    </source>
</evidence>
<dbReference type="CDD" id="cd00920">
    <property type="entry name" value="Cupredoxin"/>
    <property type="match status" value="1"/>
</dbReference>
<proteinExistence type="predicted"/>
<dbReference type="OrthoDB" id="2331100at2759"/>
<dbReference type="Proteomes" id="UP000748025">
    <property type="component" value="Unassembled WGS sequence"/>
</dbReference>
<feature type="signal peptide" evidence="2">
    <location>
        <begin position="1"/>
        <end position="17"/>
    </location>
</feature>
<dbReference type="PANTHER" id="PTHR34883">
    <property type="entry name" value="SERINE-RICH PROTEIN, PUTATIVE-RELATED-RELATED"/>
    <property type="match status" value="1"/>
</dbReference>
<feature type="compositionally biased region" description="Gly residues" evidence="1">
    <location>
        <begin position="203"/>
        <end position="212"/>
    </location>
</feature>
<evidence type="ECO:0000256" key="2">
    <source>
        <dbReference type="SAM" id="SignalP"/>
    </source>
</evidence>
<dbReference type="Gene3D" id="2.60.40.420">
    <property type="entry name" value="Cupredoxins - blue copper proteins"/>
    <property type="match status" value="1"/>
</dbReference>
<feature type="chain" id="PRO_5040139660" description="Extracellular serine-rich protein" evidence="2">
    <location>
        <begin position="18"/>
        <end position="260"/>
    </location>
</feature>
<accession>A0A9P7NEJ5</accession>
<keyword evidence="4" id="KW-1185">Reference proteome</keyword>
<evidence type="ECO:0008006" key="5">
    <source>
        <dbReference type="Google" id="ProtNLM"/>
    </source>
</evidence>
<evidence type="ECO:0000313" key="3">
    <source>
        <dbReference type="EMBL" id="KAG6013273.1"/>
    </source>
</evidence>
<name>A0A9P7NEJ5_9HYPO</name>
<evidence type="ECO:0000313" key="4">
    <source>
        <dbReference type="Proteomes" id="UP000748025"/>
    </source>
</evidence>
<sequence length="260" mass="26592">MHFIYFALAALVGAAQATDVHVVAVGKNPHLNQTALKYFPDRIQAQPGSMVQFQFWAGNHTVTQSSFDKPCVSISSANASARGIFSSFQPVAASRGVGMIPVFTVLINDTKPIWLFCSQGPHCQMGMAMVINENTAANATRSLENYVALARKVQKPGGLEMPMAGGSNASWSWNGTATKSGSSISLSISGTGDSLATATAAAGGDGGDGGADGSSPPAVTTPAEDQPLPAQTTAPLTAGCVSLTVPGMMLAVLGAGFMLL</sequence>
<gene>
    <name evidence="3" type="ORF">E4U43_007382</name>
</gene>
<protein>
    <recommendedName>
        <fullName evidence="5">Extracellular serine-rich protein</fullName>
    </recommendedName>
</protein>
<dbReference type="SUPFAM" id="SSF49503">
    <property type="entry name" value="Cupredoxins"/>
    <property type="match status" value="1"/>
</dbReference>
<reference evidence="3" key="1">
    <citation type="journal article" date="2020" name="bioRxiv">
        <title>Whole genome comparisons of ergot fungi reveals the divergence and evolution of species within the genus Claviceps are the result of varying mechanisms driving genome evolution and host range expansion.</title>
        <authorList>
            <person name="Wyka S.A."/>
            <person name="Mondo S.J."/>
            <person name="Liu M."/>
            <person name="Dettman J."/>
            <person name="Nalam V."/>
            <person name="Broders K.D."/>
        </authorList>
    </citation>
    <scope>NUCLEOTIDE SEQUENCE</scope>
    <source>
        <strain evidence="3">CCC 602</strain>
    </source>
</reference>
<dbReference type="PANTHER" id="PTHR34883:SF17">
    <property type="entry name" value="CUPREDOXIN"/>
    <property type="match status" value="1"/>
</dbReference>
<comment type="caution">
    <text evidence="3">The sequence shown here is derived from an EMBL/GenBank/DDBJ whole genome shotgun (WGS) entry which is preliminary data.</text>
</comment>
<keyword evidence="2" id="KW-0732">Signal</keyword>
<dbReference type="InterPro" id="IPR052953">
    <property type="entry name" value="Ser-rich/MCO-related"/>
</dbReference>
<organism evidence="3 4">
    <name type="scientific">Claviceps pusilla</name>
    <dbReference type="NCBI Taxonomy" id="123648"/>
    <lineage>
        <taxon>Eukaryota</taxon>
        <taxon>Fungi</taxon>
        <taxon>Dikarya</taxon>
        <taxon>Ascomycota</taxon>
        <taxon>Pezizomycotina</taxon>
        <taxon>Sordariomycetes</taxon>
        <taxon>Hypocreomycetidae</taxon>
        <taxon>Hypocreales</taxon>
        <taxon>Clavicipitaceae</taxon>
        <taxon>Claviceps</taxon>
    </lineage>
</organism>
<dbReference type="AlphaFoldDB" id="A0A9P7NEJ5"/>
<feature type="region of interest" description="Disordered" evidence="1">
    <location>
        <begin position="199"/>
        <end position="232"/>
    </location>
</feature>
<dbReference type="InterPro" id="IPR008972">
    <property type="entry name" value="Cupredoxin"/>
</dbReference>